<evidence type="ECO:0000313" key="1">
    <source>
        <dbReference type="EMBL" id="CAL1363316.1"/>
    </source>
</evidence>
<sequence length="80" mass="9119">MRPEKSIPRRERQRRGQIVADCSLRSQESLGFFLFSRGLGHLTTRASKPQLNLLSCGESYEVIAKVGDVREDWSYISCTT</sequence>
<protein>
    <submittedName>
        <fullName evidence="1">Uncharacterized protein</fullName>
    </submittedName>
</protein>
<gene>
    <name evidence="1" type="ORF">LTRI10_LOCUS9866</name>
</gene>
<dbReference type="Proteomes" id="UP001497516">
    <property type="component" value="Chromosome 10"/>
</dbReference>
<dbReference type="AlphaFoldDB" id="A0AAV2D2D7"/>
<name>A0AAV2D2D7_9ROSI</name>
<dbReference type="EMBL" id="OZ034814">
    <property type="protein sequence ID" value="CAL1363316.1"/>
    <property type="molecule type" value="Genomic_DNA"/>
</dbReference>
<organism evidence="1 2">
    <name type="scientific">Linum trigynum</name>
    <dbReference type="NCBI Taxonomy" id="586398"/>
    <lineage>
        <taxon>Eukaryota</taxon>
        <taxon>Viridiplantae</taxon>
        <taxon>Streptophyta</taxon>
        <taxon>Embryophyta</taxon>
        <taxon>Tracheophyta</taxon>
        <taxon>Spermatophyta</taxon>
        <taxon>Magnoliopsida</taxon>
        <taxon>eudicotyledons</taxon>
        <taxon>Gunneridae</taxon>
        <taxon>Pentapetalae</taxon>
        <taxon>rosids</taxon>
        <taxon>fabids</taxon>
        <taxon>Malpighiales</taxon>
        <taxon>Linaceae</taxon>
        <taxon>Linum</taxon>
    </lineage>
</organism>
<proteinExistence type="predicted"/>
<accession>A0AAV2D2D7</accession>
<reference evidence="1 2" key="1">
    <citation type="submission" date="2024-04" db="EMBL/GenBank/DDBJ databases">
        <authorList>
            <person name="Fracassetti M."/>
        </authorList>
    </citation>
    <scope>NUCLEOTIDE SEQUENCE [LARGE SCALE GENOMIC DNA]</scope>
</reference>
<keyword evidence="2" id="KW-1185">Reference proteome</keyword>
<evidence type="ECO:0000313" key="2">
    <source>
        <dbReference type="Proteomes" id="UP001497516"/>
    </source>
</evidence>